<dbReference type="HAMAP" id="MF_00373">
    <property type="entry name" value="Ribosomal_bL28"/>
    <property type="match status" value="1"/>
</dbReference>
<protein>
    <recommendedName>
        <fullName evidence="4">Large ribosomal subunit protein bL28c</fullName>
    </recommendedName>
</protein>
<dbReference type="Pfam" id="PF00830">
    <property type="entry name" value="Ribosomal_L28"/>
    <property type="match status" value="1"/>
</dbReference>
<dbReference type="Gene3D" id="2.30.170.40">
    <property type="entry name" value="Ribosomal protein L28/L24"/>
    <property type="match status" value="1"/>
</dbReference>
<dbReference type="EMBL" id="MF167424">
    <property type="protein sequence ID" value="ASQ39920.1"/>
    <property type="molecule type" value="Genomic_DNA"/>
</dbReference>
<keyword evidence="6" id="KW-0934">Plastid</keyword>
<reference evidence="6" key="1">
    <citation type="submission" date="2017-05" db="EMBL/GenBank/DDBJ databases">
        <title>Plastid comparative genomics reveals ancient divergence between Glaucophyte genera.</title>
        <authorList>
            <person name="Figueroa-Martinez F.J."/>
            <person name="Jackson C."/>
            <person name="Reyes-Prieto A."/>
        </authorList>
    </citation>
    <scope>NUCLEOTIDE SEQUENCE</scope>
    <source>
        <strain evidence="6">BBH</strain>
    </source>
</reference>
<keyword evidence="2 6" id="KW-0689">Ribosomal protein</keyword>
<proteinExistence type="inferred from homology"/>
<dbReference type="PANTHER" id="PTHR13528:SF2">
    <property type="entry name" value="LARGE RIBOSOMAL SUBUNIT PROTEIN BL28M"/>
    <property type="match status" value="1"/>
</dbReference>
<dbReference type="InterPro" id="IPR001383">
    <property type="entry name" value="Ribosomal_bL28_bact-type"/>
</dbReference>
<name>A0A3G1IV55_9EUKA</name>
<keyword evidence="3" id="KW-0687">Ribonucleoprotein</keyword>
<organism evidence="6">
    <name type="scientific">Glaucocystis sp. BBH</name>
    <dbReference type="NCBI Taxonomy" id="2023628"/>
    <lineage>
        <taxon>Eukaryota</taxon>
        <taxon>Glaucocystophyceae</taxon>
        <taxon>Glaucocystales</taxon>
        <taxon>Glaucocystaceae</taxon>
        <taxon>Glaucocystis</taxon>
    </lineage>
</organism>
<dbReference type="GO" id="GO:1990904">
    <property type="term" value="C:ribonucleoprotein complex"/>
    <property type="evidence" value="ECO:0007669"/>
    <property type="project" value="UniProtKB-KW"/>
</dbReference>
<comment type="similarity">
    <text evidence="1">Belongs to the bacterial ribosomal protein bL28 family.</text>
</comment>
<gene>
    <name evidence="6" type="primary">rpl28</name>
</gene>
<feature type="compositionally biased region" description="Basic and acidic residues" evidence="5">
    <location>
        <begin position="1"/>
        <end position="12"/>
    </location>
</feature>
<dbReference type="GO" id="GO:0006412">
    <property type="term" value="P:translation"/>
    <property type="evidence" value="ECO:0007669"/>
    <property type="project" value="InterPro"/>
</dbReference>
<dbReference type="InterPro" id="IPR026569">
    <property type="entry name" value="Ribosomal_bL28"/>
</dbReference>
<evidence type="ECO:0000256" key="1">
    <source>
        <dbReference type="ARBA" id="ARBA00008760"/>
    </source>
</evidence>
<evidence type="ECO:0000256" key="3">
    <source>
        <dbReference type="ARBA" id="ARBA00023274"/>
    </source>
</evidence>
<evidence type="ECO:0000313" key="6">
    <source>
        <dbReference type="EMBL" id="ASQ39920.1"/>
    </source>
</evidence>
<sequence length="67" mass="7966">MARKCQLTDKKPNNGYSISHSHRRCKKLQNVNLQYQKVWCASSKRYIRMRISTKAIKSLQRKSLDKI</sequence>
<evidence type="ECO:0000256" key="5">
    <source>
        <dbReference type="SAM" id="MobiDB-lite"/>
    </source>
</evidence>
<evidence type="ECO:0000256" key="4">
    <source>
        <dbReference type="ARBA" id="ARBA00035265"/>
    </source>
</evidence>
<evidence type="ECO:0000256" key="2">
    <source>
        <dbReference type="ARBA" id="ARBA00022980"/>
    </source>
</evidence>
<dbReference type="GO" id="GO:0003735">
    <property type="term" value="F:structural constituent of ribosome"/>
    <property type="evidence" value="ECO:0007669"/>
    <property type="project" value="InterPro"/>
</dbReference>
<feature type="region of interest" description="Disordered" evidence="5">
    <location>
        <begin position="1"/>
        <end position="21"/>
    </location>
</feature>
<dbReference type="InterPro" id="IPR037147">
    <property type="entry name" value="Ribosomal_bL28_sf"/>
</dbReference>
<dbReference type="NCBIfam" id="TIGR00009">
    <property type="entry name" value="L28"/>
    <property type="match status" value="1"/>
</dbReference>
<dbReference type="SUPFAM" id="SSF143800">
    <property type="entry name" value="L28p-like"/>
    <property type="match status" value="1"/>
</dbReference>
<dbReference type="AlphaFoldDB" id="A0A3G1IV55"/>
<dbReference type="PANTHER" id="PTHR13528">
    <property type="entry name" value="39S RIBOSOMAL PROTEIN L28, MITOCHONDRIAL"/>
    <property type="match status" value="1"/>
</dbReference>
<dbReference type="InterPro" id="IPR034704">
    <property type="entry name" value="Ribosomal_bL28/bL31-like_sf"/>
</dbReference>
<geneLocation type="plastid" evidence="6"/>
<accession>A0A3G1IV55</accession>
<dbReference type="GO" id="GO:0005840">
    <property type="term" value="C:ribosome"/>
    <property type="evidence" value="ECO:0007669"/>
    <property type="project" value="UniProtKB-KW"/>
</dbReference>